<keyword evidence="2" id="KW-0812">Transmembrane</keyword>
<dbReference type="Pfam" id="PF14017">
    <property type="entry name" value="DUF4233"/>
    <property type="match status" value="1"/>
</dbReference>
<feature type="transmembrane region" description="Helical" evidence="2">
    <location>
        <begin position="57"/>
        <end position="80"/>
    </location>
</feature>
<evidence type="ECO:0000313" key="4">
    <source>
        <dbReference type="Proteomes" id="UP001239215"/>
    </source>
</evidence>
<feature type="compositionally biased region" description="Basic and acidic residues" evidence="1">
    <location>
        <begin position="1"/>
        <end position="11"/>
    </location>
</feature>
<proteinExistence type="predicted"/>
<sequence length="159" mass="16582">MSRRERPEVEQRVIPAGAPDDPERFKSPRRGMAAAVLVLEGIILGLTAPVLVRFTDISAGAAIGIGVGLGLACVLTAGLLRKEWGYGVGWALQVAALALGFLVPAMFFLGAIFAALWATADLMGRRIEQERGAAWAAYDAAHPEAHPGAPGAPGTPSQD</sequence>
<organism evidence="3 4">
    <name type="scientific">Nocardioides zeae</name>
    <dbReference type="NCBI Taxonomy" id="1457234"/>
    <lineage>
        <taxon>Bacteria</taxon>
        <taxon>Bacillati</taxon>
        <taxon>Actinomycetota</taxon>
        <taxon>Actinomycetes</taxon>
        <taxon>Propionibacteriales</taxon>
        <taxon>Nocardioidaceae</taxon>
        <taxon>Nocardioides</taxon>
    </lineage>
</organism>
<dbReference type="Proteomes" id="UP001239215">
    <property type="component" value="Unassembled WGS sequence"/>
</dbReference>
<dbReference type="RefSeq" id="WP_307198486.1">
    <property type="nucleotide sequence ID" value="NZ_JAUTAN010000001.1"/>
</dbReference>
<dbReference type="EMBL" id="JAUTAN010000001">
    <property type="protein sequence ID" value="MDQ1103040.1"/>
    <property type="molecule type" value="Genomic_DNA"/>
</dbReference>
<keyword evidence="2" id="KW-0472">Membrane</keyword>
<reference evidence="3" key="1">
    <citation type="submission" date="2023-07" db="EMBL/GenBank/DDBJ databases">
        <title>Functional and genomic diversity of the sorghum phyllosphere microbiome.</title>
        <authorList>
            <person name="Shade A."/>
        </authorList>
    </citation>
    <scope>NUCLEOTIDE SEQUENCE</scope>
    <source>
        <strain evidence="3">SORGH_AS_1067</strain>
    </source>
</reference>
<evidence type="ECO:0000256" key="2">
    <source>
        <dbReference type="SAM" id="Phobius"/>
    </source>
</evidence>
<gene>
    <name evidence="3" type="ORF">QE405_000324</name>
</gene>
<protein>
    <recommendedName>
        <fullName evidence="5">DUF4233 domain-containing protein</fullName>
    </recommendedName>
</protein>
<accession>A0AAJ1TVZ4</accession>
<name>A0AAJ1TVZ4_9ACTN</name>
<dbReference type="AlphaFoldDB" id="A0AAJ1TVZ4"/>
<comment type="caution">
    <text evidence="3">The sequence shown here is derived from an EMBL/GenBank/DDBJ whole genome shotgun (WGS) entry which is preliminary data.</text>
</comment>
<feature type="transmembrane region" description="Helical" evidence="2">
    <location>
        <begin position="32"/>
        <end position="51"/>
    </location>
</feature>
<feature type="transmembrane region" description="Helical" evidence="2">
    <location>
        <begin position="92"/>
        <end position="118"/>
    </location>
</feature>
<evidence type="ECO:0000256" key="1">
    <source>
        <dbReference type="SAM" id="MobiDB-lite"/>
    </source>
</evidence>
<dbReference type="InterPro" id="IPR025327">
    <property type="entry name" value="DUF4233"/>
</dbReference>
<feature type="region of interest" description="Disordered" evidence="1">
    <location>
        <begin position="1"/>
        <end position="22"/>
    </location>
</feature>
<evidence type="ECO:0008006" key="5">
    <source>
        <dbReference type="Google" id="ProtNLM"/>
    </source>
</evidence>
<keyword evidence="2" id="KW-1133">Transmembrane helix</keyword>
<evidence type="ECO:0000313" key="3">
    <source>
        <dbReference type="EMBL" id="MDQ1103040.1"/>
    </source>
</evidence>